<evidence type="ECO:0000313" key="2">
    <source>
        <dbReference type="EMBL" id="RBQ11502.1"/>
    </source>
</evidence>
<dbReference type="EMBL" id="QNQU01000002">
    <property type="protein sequence ID" value="RBQ11502.1"/>
    <property type="molecule type" value="Genomic_DNA"/>
</dbReference>
<keyword evidence="3" id="KW-1185">Reference proteome</keyword>
<feature type="domain" description="Glycosyltransferase 2-like" evidence="1">
    <location>
        <begin position="8"/>
        <end position="127"/>
    </location>
</feature>
<evidence type="ECO:0000313" key="3">
    <source>
        <dbReference type="Proteomes" id="UP000252081"/>
    </source>
</evidence>
<organism evidence="2 3">
    <name type="scientific">Pedobacter miscanthi</name>
    <dbReference type="NCBI Taxonomy" id="2259170"/>
    <lineage>
        <taxon>Bacteria</taxon>
        <taxon>Pseudomonadati</taxon>
        <taxon>Bacteroidota</taxon>
        <taxon>Sphingobacteriia</taxon>
        <taxon>Sphingobacteriales</taxon>
        <taxon>Sphingobacteriaceae</taxon>
        <taxon>Pedobacter</taxon>
    </lineage>
</organism>
<dbReference type="Proteomes" id="UP000252081">
    <property type="component" value="Unassembled WGS sequence"/>
</dbReference>
<name>A0A366LEC6_9SPHI</name>
<dbReference type="InterPro" id="IPR029044">
    <property type="entry name" value="Nucleotide-diphossugar_trans"/>
</dbReference>
<dbReference type="Pfam" id="PF00535">
    <property type="entry name" value="Glycos_transf_2"/>
    <property type="match status" value="1"/>
</dbReference>
<reference evidence="2 3" key="1">
    <citation type="submission" date="2018-07" db="EMBL/GenBank/DDBJ databases">
        <title>A draft genome of a endophytic bacteria, a new species of Pedobacter.</title>
        <authorList>
            <person name="Zhang Z.D."/>
            <person name="Chen Z.J."/>
        </authorList>
    </citation>
    <scope>NUCLEOTIDE SEQUENCE [LARGE SCALE GENOMIC DNA]</scope>
    <source>
        <strain evidence="2 3">RS10</strain>
    </source>
</reference>
<dbReference type="Gene3D" id="3.90.550.10">
    <property type="entry name" value="Spore Coat Polysaccharide Biosynthesis Protein SpsA, Chain A"/>
    <property type="match status" value="1"/>
</dbReference>
<dbReference type="InterPro" id="IPR001173">
    <property type="entry name" value="Glyco_trans_2-like"/>
</dbReference>
<dbReference type="CDD" id="cd00761">
    <property type="entry name" value="Glyco_tranf_GTA_type"/>
    <property type="match status" value="1"/>
</dbReference>
<dbReference type="PANTHER" id="PTHR22916">
    <property type="entry name" value="GLYCOSYLTRANSFERASE"/>
    <property type="match status" value="1"/>
</dbReference>
<protein>
    <recommendedName>
        <fullName evidence="1">Glycosyltransferase 2-like domain-containing protein</fullName>
    </recommendedName>
</protein>
<dbReference type="GO" id="GO:0016758">
    <property type="term" value="F:hexosyltransferase activity"/>
    <property type="evidence" value="ECO:0007669"/>
    <property type="project" value="UniProtKB-ARBA"/>
</dbReference>
<evidence type="ECO:0000259" key="1">
    <source>
        <dbReference type="Pfam" id="PF00535"/>
    </source>
</evidence>
<comment type="caution">
    <text evidence="2">The sequence shown here is derived from an EMBL/GenBank/DDBJ whole genome shotgun (WGS) entry which is preliminary data.</text>
</comment>
<dbReference type="AlphaFoldDB" id="A0A366LEC6"/>
<sequence length="308" mass="35410">MMSVPLFSIIIPVHNAVAFLENTLFSVAYQTEMNWECLVVNDHSDDGSDHIYRSFKERDKRFKIFNSEKKGANAARNLGIAMSSSRRLIFLDADDLLEENCISDRMKFIYDNGDYDMYVFKTEISDGSMKTGLFSRESDLPAQLISAFIRHEIPWHTTSVVWDRVFIKKIGGWNEAYQRLQDVEINIRALLKGARMRFGADRPDSIYVKGSFTAHKVENALYASCNLITDYYAEVVAWIGCDEKDEVIKSFETLISKTLGLYVNMVKYPVINWENKFLNVLRRIGAEKEEIDYVITVFKVFADTVASS</sequence>
<gene>
    <name evidence="2" type="ORF">DRW42_03300</name>
</gene>
<dbReference type="OrthoDB" id="6638511at2"/>
<proteinExistence type="predicted"/>
<dbReference type="SUPFAM" id="SSF53448">
    <property type="entry name" value="Nucleotide-diphospho-sugar transferases"/>
    <property type="match status" value="1"/>
</dbReference>
<accession>A0A366LEC6</accession>
<dbReference type="RefSeq" id="WP_113947416.1">
    <property type="nucleotide sequence ID" value="NZ_QNQU01000002.1"/>
</dbReference>